<reference evidence="2 3" key="1">
    <citation type="submission" date="2012-10" db="EMBL/GenBank/DDBJ databases">
        <title>Genome sequencing of Tanticharoenia sakaeratensis NBRC 103193.</title>
        <authorList>
            <person name="Azuma Y."/>
            <person name="Hadano H."/>
            <person name="Hirakawa H."/>
            <person name="Matsushita K."/>
        </authorList>
    </citation>
    <scope>NUCLEOTIDE SEQUENCE [LARGE SCALE GENOMIC DNA]</scope>
    <source>
        <strain evidence="2 3">NBRC 103193</strain>
    </source>
</reference>
<name>A0A0D6MIH9_9PROT</name>
<feature type="compositionally biased region" description="Basic and acidic residues" evidence="1">
    <location>
        <begin position="33"/>
        <end position="51"/>
    </location>
</feature>
<feature type="region of interest" description="Disordered" evidence="1">
    <location>
        <begin position="33"/>
        <end position="141"/>
    </location>
</feature>
<dbReference type="RefSeq" id="WP_053053677.1">
    <property type="nucleotide sequence ID" value="NZ_BALE01000009.1"/>
</dbReference>
<sequence>MTVQPKTIGSDTDSDEQSIESVLHSIRRILKEDQPARDDVANDIDTDREPDGDTLMLDRSMLVAPDEPASDASPMSKPDHSLLAIAQRAQERERPPALGRPETNPELASSSAPISAASAVQPEPPTTRFDAPDDLPKQQIPDDRLIGDETRAAAERSLDALHEALSRHERRTTITGATPVSVGSITIEDMVRQEVRAMVRTWLDAHLPSLVEIMVRAEISKMAQR</sequence>
<feature type="compositionally biased region" description="Basic and acidic residues" evidence="1">
    <location>
        <begin position="130"/>
        <end position="141"/>
    </location>
</feature>
<accession>A0A0D6MIH9</accession>
<dbReference type="STRING" id="1231623.Tasa_009_227"/>
<proteinExistence type="predicted"/>
<comment type="caution">
    <text evidence="2">The sequence shown here is derived from an EMBL/GenBank/DDBJ whole genome shotgun (WGS) entry which is preliminary data.</text>
</comment>
<gene>
    <name evidence="2" type="ORF">Tasa_009_227</name>
</gene>
<dbReference type="EMBL" id="BALE01000009">
    <property type="protein sequence ID" value="GAN53432.1"/>
    <property type="molecule type" value="Genomic_DNA"/>
</dbReference>
<dbReference type="AlphaFoldDB" id="A0A0D6MIH9"/>
<dbReference type="Pfam" id="PF10691">
    <property type="entry name" value="DUF2497"/>
    <property type="match status" value="1"/>
</dbReference>
<protein>
    <recommendedName>
        <fullName evidence="4">DUF2497 domain-containing protein</fullName>
    </recommendedName>
</protein>
<organism evidence="2 3">
    <name type="scientific">Tanticharoenia sakaeratensis NBRC 103193</name>
    <dbReference type="NCBI Taxonomy" id="1231623"/>
    <lineage>
        <taxon>Bacteria</taxon>
        <taxon>Pseudomonadati</taxon>
        <taxon>Pseudomonadota</taxon>
        <taxon>Alphaproteobacteria</taxon>
        <taxon>Acetobacterales</taxon>
        <taxon>Acetobacteraceae</taxon>
        <taxon>Tanticharoenia</taxon>
    </lineage>
</organism>
<dbReference type="InterPro" id="IPR019632">
    <property type="entry name" value="DUF2497"/>
</dbReference>
<dbReference type="Proteomes" id="UP000032679">
    <property type="component" value="Unassembled WGS sequence"/>
</dbReference>
<evidence type="ECO:0000313" key="2">
    <source>
        <dbReference type="EMBL" id="GAN53432.1"/>
    </source>
</evidence>
<evidence type="ECO:0008006" key="4">
    <source>
        <dbReference type="Google" id="ProtNLM"/>
    </source>
</evidence>
<keyword evidence="3" id="KW-1185">Reference proteome</keyword>
<evidence type="ECO:0000256" key="1">
    <source>
        <dbReference type="SAM" id="MobiDB-lite"/>
    </source>
</evidence>
<evidence type="ECO:0000313" key="3">
    <source>
        <dbReference type="Proteomes" id="UP000032679"/>
    </source>
</evidence>
<feature type="compositionally biased region" description="Low complexity" evidence="1">
    <location>
        <begin position="108"/>
        <end position="119"/>
    </location>
</feature>